<evidence type="ECO:0000313" key="4">
    <source>
        <dbReference type="Proteomes" id="UP000054498"/>
    </source>
</evidence>
<dbReference type="PANTHER" id="PTHR19923">
    <property type="entry name" value="WD40 REPEAT PROTEINPRL1/PRL2-RELATED"/>
    <property type="match status" value="1"/>
</dbReference>
<dbReference type="STRING" id="145388.A0A0D2JVT8"/>
<dbReference type="RefSeq" id="XP_013901892.1">
    <property type="nucleotide sequence ID" value="XM_014046438.1"/>
</dbReference>
<dbReference type="PROSITE" id="PS50082">
    <property type="entry name" value="WD_REPEATS_2"/>
    <property type="match status" value="1"/>
</dbReference>
<evidence type="ECO:0000313" key="3">
    <source>
        <dbReference type="EMBL" id="KIZ02873.1"/>
    </source>
</evidence>
<dbReference type="PANTHER" id="PTHR19923:SF0">
    <property type="entry name" value="PLEIOTROPIC REGULATOR 1"/>
    <property type="match status" value="1"/>
</dbReference>
<dbReference type="SMART" id="SM00320">
    <property type="entry name" value="WD40"/>
    <property type="match status" value="3"/>
</dbReference>
<comment type="similarity">
    <text evidence="1">Belongs to the WD repeat PRL1/PRL2 family.</text>
</comment>
<proteinExistence type="inferred from homology"/>
<dbReference type="GO" id="GO:0071011">
    <property type="term" value="C:precatalytic spliceosome"/>
    <property type="evidence" value="ECO:0007669"/>
    <property type="project" value="TreeGrafter"/>
</dbReference>
<dbReference type="OrthoDB" id="10256122at2759"/>
<protein>
    <submittedName>
        <fullName evidence="3">Pleiotropic regulator 1</fullName>
        <ecNumber evidence="3">2.7.11.7</ecNumber>
    </submittedName>
</protein>
<dbReference type="Pfam" id="PF00400">
    <property type="entry name" value="WD40"/>
    <property type="match status" value="2"/>
</dbReference>
<feature type="repeat" description="WD" evidence="2">
    <location>
        <begin position="55"/>
        <end position="95"/>
    </location>
</feature>
<dbReference type="InterPro" id="IPR015943">
    <property type="entry name" value="WD40/YVTN_repeat-like_dom_sf"/>
</dbReference>
<evidence type="ECO:0000256" key="1">
    <source>
        <dbReference type="ARBA" id="ARBA00025726"/>
    </source>
</evidence>
<name>A0A0D2JVT8_9CHLO</name>
<organism evidence="3 4">
    <name type="scientific">Monoraphidium neglectum</name>
    <dbReference type="NCBI Taxonomy" id="145388"/>
    <lineage>
        <taxon>Eukaryota</taxon>
        <taxon>Viridiplantae</taxon>
        <taxon>Chlorophyta</taxon>
        <taxon>core chlorophytes</taxon>
        <taxon>Chlorophyceae</taxon>
        <taxon>CS clade</taxon>
        <taxon>Sphaeropleales</taxon>
        <taxon>Selenastraceae</taxon>
        <taxon>Monoraphidium</taxon>
    </lineage>
</organism>
<accession>A0A0D2JVT8</accession>
<dbReference type="SUPFAM" id="SSF50978">
    <property type="entry name" value="WD40 repeat-like"/>
    <property type="match status" value="1"/>
</dbReference>
<dbReference type="GeneID" id="25737957"/>
<dbReference type="GO" id="GO:0000974">
    <property type="term" value="C:Prp19 complex"/>
    <property type="evidence" value="ECO:0007669"/>
    <property type="project" value="TreeGrafter"/>
</dbReference>
<dbReference type="InterPro" id="IPR036322">
    <property type="entry name" value="WD40_repeat_dom_sf"/>
</dbReference>
<evidence type="ECO:0000256" key="2">
    <source>
        <dbReference type="PROSITE-ProRule" id="PRU00221"/>
    </source>
</evidence>
<gene>
    <name evidence="3" type="ORF">MNEG_5080</name>
</gene>
<dbReference type="GO" id="GO:0016905">
    <property type="term" value="F:myosin heavy chain kinase activity"/>
    <property type="evidence" value="ECO:0007669"/>
    <property type="project" value="UniProtKB-EC"/>
</dbReference>
<dbReference type="GO" id="GO:0000398">
    <property type="term" value="P:mRNA splicing, via spliceosome"/>
    <property type="evidence" value="ECO:0007669"/>
    <property type="project" value="InterPro"/>
</dbReference>
<dbReference type="GO" id="GO:0071013">
    <property type="term" value="C:catalytic step 2 spliceosome"/>
    <property type="evidence" value="ECO:0007669"/>
    <property type="project" value="TreeGrafter"/>
</dbReference>
<dbReference type="AlphaFoldDB" id="A0A0D2JVT8"/>
<dbReference type="Gene3D" id="2.130.10.10">
    <property type="entry name" value="YVTN repeat-like/Quinoprotein amine dehydrogenase"/>
    <property type="match status" value="1"/>
</dbReference>
<reference evidence="3 4" key="1">
    <citation type="journal article" date="2013" name="BMC Genomics">
        <title>Reconstruction of the lipid metabolism for the microalga Monoraphidium neglectum from its genome sequence reveals characteristics suitable for biofuel production.</title>
        <authorList>
            <person name="Bogen C."/>
            <person name="Al-Dilaimi A."/>
            <person name="Albersmeier A."/>
            <person name="Wichmann J."/>
            <person name="Grundmann M."/>
            <person name="Rupp O."/>
            <person name="Lauersen K.J."/>
            <person name="Blifernez-Klassen O."/>
            <person name="Kalinowski J."/>
            <person name="Goesmann A."/>
            <person name="Mussgnug J.H."/>
            <person name="Kruse O."/>
        </authorList>
    </citation>
    <scope>NUCLEOTIDE SEQUENCE [LARGE SCALE GENOMIC DNA]</scope>
    <source>
        <strain evidence="3 4">SAG 48.87</strain>
    </source>
</reference>
<sequence length="160" mass="17403">MWDLRKGATMATLTYHKKSVRALAGHPTEHTFVSAGADNIKKFKLPGGDFLHNTLSQQRAIVNTLAVNEDGVMASGGDDGSLWFWDYNSGHCYQQVEPVVQPGSLDSEAGVYAASYDITGSRLITCNADKTIGCYRPVEDATPESAPGLPYHPPSTIRRF</sequence>
<dbReference type="Proteomes" id="UP000054498">
    <property type="component" value="Unassembled WGS sequence"/>
</dbReference>
<keyword evidence="2" id="KW-0853">WD repeat</keyword>
<keyword evidence="4" id="KW-1185">Reference proteome</keyword>
<dbReference type="EMBL" id="KK100959">
    <property type="protein sequence ID" value="KIZ02873.1"/>
    <property type="molecule type" value="Genomic_DNA"/>
</dbReference>
<keyword evidence="3" id="KW-0808">Transferase</keyword>
<dbReference type="InterPro" id="IPR001680">
    <property type="entry name" value="WD40_rpt"/>
</dbReference>
<dbReference type="EC" id="2.7.11.7" evidence="3"/>
<dbReference type="InterPro" id="IPR045241">
    <property type="entry name" value="Prp46/PLRG1-like"/>
</dbReference>
<dbReference type="KEGG" id="mng:MNEG_5080"/>